<dbReference type="AlphaFoldDB" id="A0A0L8FVD3"/>
<dbReference type="OrthoDB" id="417078at2759"/>
<feature type="region of interest" description="Disordered" evidence="1">
    <location>
        <begin position="43"/>
        <end position="82"/>
    </location>
</feature>
<evidence type="ECO:0000259" key="2">
    <source>
        <dbReference type="SMART" id="SM00394"/>
    </source>
</evidence>
<dbReference type="InterPro" id="IPR003117">
    <property type="entry name" value="cAMP_dep_PK_reg_su_I/II_a/b"/>
</dbReference>
<feature type="compositionally biased region" description="Polar residues" evidence="1">
    <location>
        <begin position="60"/>
        <end position="71"/>
    </location>
</feature>
<accession>A0A0L8FVD3</accession>
<name>A0A0L8FVD3_OCTBM</name>
<evidence type="ECO:0000313" key="3">
    <source>
        <dbReference type="EMBL" id="KOF68618.1"/>
    </source>
</evidence>
<dbReference type="CDD" id="cd12099">
    <property type="entry name" value="DD_RII_PKA"/>
    <property type="match status" value="1"/>
</dbReference>
<proteinExistence type="predicted"/>
<dbReference type="SMART" id="SM00394">
    <property type="entry name" value="RIIa"/>
    <property type="match status" value="1"/>
</dbReference>
<evidence type="ECO:0000256" key="1">
    <source>
        <dbReference type="SAM" id="MobiDB-lite"/>
    </source>
</evidence>
<dbReference type="STRING" id="37653.A0A0L8FVD3"/>
<organism evidence="3">
    <name type="scientific">Octopus bimaculoides</name>
    <name type="common">California two-spotted octopus</name>
    <dbReference type="NCBI Taxonomy" id="37653"/>
    <lineage>
        <taxon>Eukaryota</taxon>
        <taxon>Metazoa</taxon>
        <taxon>Spiralia</taxon>
        <taxon>Lophotrochozoa</taxon>
        <taxon>Mollusca</taxon>
        <taxon>Cephalopoda</taxon>
        <taxon>Coleoidea</taxon>
        <taxon>Octopodiformes</taxon>
        <taxon>Octopoda</taxon>
        <taxon>Incirrata</taxon>
        <taxon>Octopodidae</taxon>
        <taxon>Octopus</taxon>
    </lineage>
</organism>
<feature type="domain" description="RIIa" evidence="2">
    <location>
        <begin position="7"/>
        <end position="44"/>
    </location>
</feature>
<gene>
    <name evidence="3" type="ORF">OCBIM_22006880mg</name>
</gene>
<protein>
    <recommendedName>
        <fullName evidence="2">RIIa domain-containing protein</fullName>
    </recommendedName>
</protein>
<dbReference type="FunFam" id="1.20.890.10:FF:000002">
    <property type="entry name" value="cAMP-dependent protein kinase type II-alpha regulatory subunit"/>
    <property type="match status" value="1"/>
</dbReference>
<sequence>MSFEIPPGLTELLQGFTVSVLRERPANLIQYAADYFTKLNKTSQSSLFSSPGRRKDEWQTGLSKQSSATTEDSGEDDFPPEGKQKKYISLIIQVCINL</sequence>
<dbReference type="SUPFAM" id="SSF47391">
    <property type="entry name" value="Dimerization-anchoring domain of cAMP-dependent PK regulatory subunit"/>
    <property type="match status" value="1"/>
</dbReference>
<dbReference type="Gene3D" id="1.20.890.10">
    <property type="entry name" value="cAMP-dependent protein kinase regulatory subunit, dimerization-anchoring domain"/>
    <property type="match status" value="1"/>
</dbReference>
<dbReference type="EMBL" id="KQ426130">
    <property type="protein sequence ID" value="KOF68618.1"/>
    <property type="molecule type" value="Genomic_DNA"/>
</dbReference>
<reference evidence="3" key="1">
    <citation type="submission" date="2015-07" db="EMBL/GenBank/DDBJ databases">
        <title>MeaNS - Measles Nucleotide Surveillance Program.</title>
        <authorList>
            <person name="Tran T."/>
            <person name="Druce J."/>
        </authorList>
    </citation>
    <scope>NUCLEOTIDE SEQUENCE</scope>
    <source>
        <strain evidence="3">UCB-OBI-ISO-001</strain>
        <tissue evidence="3">Gonad</tissue>
    </source>
</reference>
<dbReference type="Pfam" id="PF02197">
    <property type="entry name" value="RIIa"/>
    <property type="match status" value="1"/>
</dbReference>